<dbReference type="CDD" id="cd05403">
    <property type="entry name" value="NT_KNTase_like"/>
    <property type="match status" value="1"/>
</dbReference>
<evidence type="ECO:0000313" key="4">
    <source>
        <dbReference type="Proteomes" id="UP001071230"/>
    </source>
</evidence>
<dbReference type="Pfam" id="PF18765">
    <property type="entry name" value="Polbeta"/>
    <property type="match status" value="1"/>
</dbReference>
<proteinExistence type="predicted"/>
<dbReference type="InterPro" id="IPR041633">
    <property type="entry name" value="Polbeta"/>
</dbReference>
<gene>
    <name evidence="2" type="ORF">DEACI_0425</name>
    <name evidence="3" type="ORF">DEACI_1825</name>
</gene>
<keyword evidence="2" id="KW-0548">Nucleotidyltransferase</keyword>
<dbReference type="EC" id="2.7.7.-" evidence="2"/>
<dbReference type="EMBL" id="CDGJ01000052">
    <property type="protein sequence ID" value="CEJ07362.1"/>
    <property type="molecule type" value="Genomic_DNA"/>
</dbReference>
<accession>A0A8S0XAH2</accession>
<dbReference type="Proteomes" id="UP001071230">
    <property type="component" value="Unassembled WGS sequence"/>
</dbReference>
<name>A0A8S0XAH2_9FIRM</name>
<evidence type="ECO:0000259" key="1">
    <source>
        <dbReference type="Pfam" id="PF18765"/>
    </source>
</evidence>
<dbReference type="InterPro" id="IPR043519">
    <property type="entry name" value="NT_sf"/>
</dbReference>
<keyword evidence="2" id="KW-0808">Transferase</keyword>
<dbReference type="AlphaFoldDB" id="A0A8S0XAH2"/>
<reference evidence="2" key="2">
    <citation type="submission" date="2020-01" db="EMBL/GenBank/DDBJ databases">
        <authorList>
            <person name="Hornung B."/>
        </authorList>
    </citation>
    <scope>NUCLEOTIDE SEQUENCE</scope>
    <source>
        <strain evidence="2">PacBioINE</strain>
    </source>
</reference>
<reference evidence="3" key="1">
    <citation type="submission" date="2014-11" db="EMBL/GenBank/DDBJ databases">
        <authorList>
            <person name="Hornung B.V."/>
        </authorList>
    </citation>
    <scope>NUCLEOTIDE SEQUENCE</scope>
    <source>
        <strain evidence="3">INE</strain>
    </source>
</reference>
<dbReference type="KEGG" id="aacx:DEACI_0425"/>
<evidence type="ECO:0000313" key="2">
    <source>
        <dbReference type="EMBL" id="CAA7599796.1"/>
    </source>
</evidence>
<sequence length="108" mass="12174">MNFGLRQEDIAYIVKALQPFAEIEKAAIFGSRAKGSHKPGSDVDIAVWGDNVTFSTVSRLHARLEDESPLPYFFDIVDYSHLTHQELKSHIDRVGVVFYDRANVPPTL</sequence>
<dbReference type="EMBL" id="LR746496">
    <property type="protein sequence ID" value="CAA7599796.1"/>
    <property type="molecule type" value="Genomic_DNA"/>
</dbReference>
<feature type="domain" description="Polymerase beta nucleotidyltransferase" evidence="1">
    <location>
        <begin position="13"/>
        <end position="101"/>
    </location>
</feature>
<protein>
    <submittedName>
        <fullName evidence="3">DNA polymerase beta domain protein region</fullName>
    </submittedName>
    <submittedName>
        <fullName evidence="2">Nucleotidyltransferase domain protein</fullName>
        <ecNumber evidence="2">2.7.7.-</ecNumber>
    </submittedName>
</protein>
<dbReference type="GO" id="GO:0016779">
    <property type="term" value="F:nucleotidyltransferase activity"/>
    <property type="evidence" value="ECO:0007669"/>
    <property type="project" value="UniProtKB-KW"/>
</dbReference>
<dbReference type="Proteomes" id="UP000836597">
    <property type="component" value="Chromosome"/>
</dbReference>
<keyword evidence="4" id="KW-1185">Reference proteome</keyword>
<organism evidence="2">
    <name type="scientific">Acididesulfobacillus acetoxydans</name>
    <dbReference type="NCBI Taxonomy" id="1561005"/>
    <lineage>
        <taxon>Bacteria</taxon>
        <taxon>Bacillati</taxon>
        <taxon>Bacillota</taxon>
        <taxon>Clostridia</taxon>
        <taxon>Eubacteriales</taxon>
        <taxon>Peptococcaceae</taxon>
        <taxon>Acididesulfobacillus</taxon>
    </lineage>
</organism>
<dbReference type="SUPFAM" id="SSF81301">
    <property type="entry name" value="Nucleotidyltransferase"/>
    <property type="match status" value="1"/>
</dbReference>
<evidence type="ECO:0000313" key="3">
    <source>
        <dbReference type="EMBL" id="CEJ07362.1"/>
    </source>
</evidence>
<dbReference type="RefSeq" id="WP_240983560.1">
    <property type="nucleotide sequence ID" value="NZ_CDGJ01000052.1"/>
</dbReference>
<dbReference type="Gene3D" id="3.30.460.10">
    <property type="entry name" value="Beta Polymerase, domain 2"/>
    <property type="match status" value="1"/>
</dbReference>